<dbReference type="NCBIfam" id="TIGR02607">
    <property type="entry name" value="antidote_HigA"/>
    <property type="match status" value="1"/>
</dbReference>
<keyword evidence="1" id="KW-0238">DNA-binding</keyword>
<dbReference type="Proteomes" id="UP000196560">
    <property type="component" value="Unassembled WGS sequence"/>
</dbReference>
<protein>
    <submittedName>
        <fullName evidence="3">Addiction module antidote protein, HigA family</fullName>
    </submittedName>
</protein>
<dbReference type="EMBL" id="NFHO01000001">
    <property type="protein sequence ID" value="OUN44631.1"/>
    <property type="molecule type" value="Genomic_DNA"/>
</dbReference>
<dbReference type="CDD" id="cd00093">
    <property type="entry name" value="HTH_XRE"/>
    <property type="match status" value="1"/>
</dbReference>
<evidence type="ECO:0000259" key="2">
    <source>
        <dbReference type="PROSITE" id="PS50943"/>
    </source>
</evidence>
<dbReference type="InterPro" id="IPR013430">
    <property type="entry name" value="Toxin_antidote_HigA"/>
</dbReference>
<dbReference type="InterPro" id="IPR001387">
    <property type="entry name" value="Cro/C1-type_HTH"/>
</dbReference>
<evidence type="ECO:0000256" key="1">
    <source>
        <dbReference type="ARBA" id="ARBA00023125"/>
    </source>
</evidence>
<dbReference type="Pfam" id="PF01381">
    <property type="entry name" value="HTH_3"/>
    <property type="match status" value="1"/>
</dbReference>
<evidence type="ECO:0000313" key="3">
    <source>
        <dbReference type="EMBL" id="OUN44631.1"/>
    </source>
</evidence>
<comment type="caution">
    <text evidence="3">The sequence shown here is derived from an EMBL/GenBank/DDBJ whole genome shotgun (WGS) entry which is preliminary data.</text>
</comment>
<name>A0A1Y3U759_9ACTN</name>
<dbReference type="PROSITE" id="PS50943">
    <property type="entry name" value="HTH_CROC1"/>
    <property type="match status" value="1"/>
</dbReference>
<keyword evidence="4" id="KW-1185">Reference proteome</keyword>
<dbReference type="GO" id="GO:0003677">
    <property type="term" value="F:DNA binding"/>
    <property type="evidence" value="ECO:0007669"/>
    <property type="project" value="UniProtKB-KW"/>
</dbReference>
<evidence type="ECO:0000313" key="4">
    <source>
        <dbReference type="Proteomes" id="UP000196560"/>
    </source>
</evidence>
<dbReference type="SMART" id="SM00530">
    <property type="entry name" value="HTH_XRE"/>
    <property type="match status" value="1"/>
</dbReference>
<dbReference type="InterPro" id="IPR010982">
    <property type="entry name" value="Lambda_DNA-bd_dom_sf"/>
</dbReference>
<dbReference type="RefSeq" id="WP_087185726.1">
    <property type="nucleotide sequence ID" value="NZ_NFHO01000001.1"/>
</dbReference>
<dbReference type="Gene3D" id="1.10.260.40">
    <property type="entry name" value="lambda repressor-like DNA-binding domains"/>
    <property type="match status" value="1"/>
</dbReference>
<dbReference type="AlphaFoldDB" id="A0A1Y3U759"/>
<dbReference type="PANTHER" id="PTHR36924">
    <property type="entry name" value="ANTITOXIN HIGA-1"/>
    <property type="match status" value="1"/>
</dbReference>
<feature type="domain" description="HTH cro/C1-type" evidence="2">
    <location>
        <begin position="19"/>
        <end position="73"/>
    </location>
</feature>
<dbReference type="SUPFAM" id="SSF47413">
    <property type="entry name" value="lambda repressor-like DNA-binding domains"/>
    <property type="match status" value="1"/>
</dbReference>
<accession>A0A1Y3U759</accession>
<reference evidence="4" key="1">
    <citation type="submission" date="2017-04" db="EMBL/GenBank/DDBJ databases">
        <title>Function of individual gut microbiota members based on whole genome sequencing of pure cultures obtained from chicken caecum.</title>
        <authorList>
            <person name="Medvecky M."/>
            <person name="Cejkova D."/>
            <person name="Polansky O."/>
            <person name="Karasova D."/>
            <person name="Kubasova T."/>
            <person name="Cizek A."/>
            <person name="Rychlik I."/>
        </authorList>
    </citation>
    <scope>NUCLEOTIDE SEQUENCE [LARGE SCALE GENOMIC DNA]</scope>
    <source>
        <strain evidence="4">An70</strain>
    </source>
</reference>
<organism evidence="3 4">
    <name type="scientific">Enorma massiliensis</name>
    <dbReference type="NCBI Taxonomy" id="1472761"/>
    <lineage>
        <taxon>Bacteria</taxon>
        <taxon>Bacillati</taxon>
        <taxon>Actinomycetota</taxon>
        <taxon>Coriobacteriia</taxon>
        <taxon>Coriobacteriales</taxon>
        <taxon>Coriobacteriaceae</taxon>
        <taxon>Enorma</taxon>
    </lineage>
</organism>
<gene>
    <name evidence="3" type="ORF">B5G21_01485</name>
</gene>
<dbReference type="PANTHER" id="PTHR36924:SF1">
    <property type="entry name" value="ANTITOXIN HIGA-1"/>
    <property type="match status" value="1"/>
</dbReference>
<sequence length="358" mass="40290">MGNYIEYKDRVAFHPGYYIKEIIEELGLSQDDFAKRLGTTPKTLSVIINGGQRLSPDIAYKLSKMLGTSVEYWLNLQSIFDAAVTEMRAGEELEQERAILKMLGYSYFRDNFGLPNLPRQIDKQVAQVRRFLQVGSLTVLKNTDLAVSFRSASMEKDASTVVKSNAMLQIAVNEALETDAPKYNRARFERAVQSALVQTSNHDGFFEILREEFRQAGVVFVVLPNLSGSKTNGATKRVNERVMLMVNDRRLAADSFWFSLFHEIGHIMANDFGVSAEGDSGTKEELADAYARDMLVDPKAYATFVERGVFTSSEVCSFAKAIERDPGIVVGRLQKDGLVPYTDRVLNKMKKRYRVIVS</sequence>
<proteinExistence type="predicted"/>